<gene>
    <name evidence="2" type="ORF">QS748_00930</name>
</gene>
<reference evidence="2 3" key="1">
    <citation type="journal article" date="2023" name="bioRxiv">
        <title>An intranuclear bacterial parasite of deep-sea mussels expresses apoptosis inhibitors acquired from its host.</title>
        <authorList>
            <person name="Gonzalez Porras M.A."/>
            <person name="Assie A."/>
            <person name="Tietjen M."/>
            <person name="Violette M."/>
            <person name="Kleiner M."/>
            <person name="Gruber-Vodicka H."/>
            <person name="Dubilier N."/>
            <person name="Leisch N."/>
        </authorList>
    </citation>
    <scope>NUCLEOTIDE SEQUENCE [LARGE SCALE GENOMIC DNA]</scope>
    <source>
        <strain evidence="2">IAP13</strain>
    </source>
</reference>
<dbReference type="Gene3D" id="2.40.30.160">
    <property type="match status" value="1"/>
</dbReference>
<organism evidence="2 3">
    <name type="scientific">Candidatus Endonucleibacter bathymodioli</name>
    <dbReference type="NCBI Taxonomy" id="539814"/>
    <lineage>
        <taxon>Bacteria</taxon>
        <taxon>Pseudomonadati</taxon>
        <taxon>Pseudomonadota</taxon>
        <taxon>Gammaproteobacteria</taxon>
        <taxon>Oceanospirillales</taxon>
        <taxon>Endozoicomonadaceae</taxon>
        <taxon>Candidatus Endonucleibacter</taxon>
    </lineage>
</organism>
<protein>
    <recommendedName>
        <fullName evidence="4">tRNA-modifying protein YgfZ</fullName>
    </recommendedName>
</protein>
<dbReference type="EMBL" id="JASXSV010000001">
    <property type="protein sequence ID" value="MDP0587834.1"/>
    <property type="molecule type" value="Genomic_DNA"/>
</dbReference>
<sequence length="347" mass="38785">MNKDSIHHLKTHGALFSNDGKITSFSNSKAPANNSPSMCVLTSQAIIEAEGPDTMRFLQGQLTCNMEKLNPMEHMLGAACTPNGKMYSSFLILNTGNQYLLSMHQGVTESFISNLDKYSVFFKSKLIPSTQNFICLGLTGNNTKSHLTDIWRHIPSTGGAVSIEKAYLLKTPHLNGSYELWLPEKHLSLFWEKLTATFTPETESLWRKKHIEAVYPQVQPSYIDKYTPQHLNLPSLSSVSFRKGCYTGQEIIARMQNLGTQKSRTFHIHIATNKSILPRAKLINANGKTIGEILEAVSVTEDKYDALAVIKIESAENNNVFLADSNDYKITIATTPYLIDTKSELQH</sequence>
<dbReference type="Proteomes" id="UP001178148">
    <property type="component" value="Unassembled WGS sequence"/>
</dbReference>
<dbReference type="PIRSF" id="PIRSF006487">
    <property type="entry name" value="GcvT"/>
    <property type="match status" value="1"/>
</dbReference>
<evidence type="ECO:0000313" key="2">
    <source>
        <dbReference type="EMBL" id="MDP0587834.1"/>
    </source>
</evidence>
<accession>A0AA90SS03</accession>
<dbReference type="InterPro" id="IPR045179">
    <property type="entry name" value="YgfZ/GcvT"/>
</dbReference>
<dbReference type="AlphaFoldDB" id="A0AA90SS03"/>
<feature type="binding site" evidence="1">
    <location>
        <position position="179"/>
    </location>
    <ligand>
        <name>substrate</name>
    </ligand>
</feature>
<dbReference type="SUPFAM" id="SSF103025">
    <property type="entry name" value="Folate-binding domain"/>
    <property type="match status" value="1"/>
</dbReference>
<dbReference type="NCBIfam" id="TIGR03317">
    <property type="entry name" value="ygfZ_signature"/>
    <property type="match status" value="1"/>
</dbReference>
<dbReference type="InterPro" id="IPR017703">
    <property type="entry name" value="YgfZ/GCV_T_CS"/>
</dbReference>
<dbReference type="GO" id="GO:0016226">
    <property type="term" value="P:iron-sulfur cluster assembly"/>
    <property type="evidence" value="ECO:0007669"/>
    <property type="project" value="TreeGrafter"/>
</dbReference>
<keyword evidence="3" id="KW-1185">Reference proteome</keyword>
<dbReference type="PANTHER" id="PTHR22602">
    <property type="entry name" value="TRANSFERASE CAF17, MITOCHONDRIAL-RELATED"/>
    <property type="match status" value="1"/>
</dbReference>
<dbReference type="Gene3D" id="3.30.70.1630">
    <property type="match status" value="1"/>
</dbReference>
<comment type="caution">
    <text evidence="2">The sequence shown here is derived from an EMBL/GenBank/DDBJ whole genome shotgun (WGS) entry which is preliminary data.</text>
</comment>
<proteinExistence type="predicted"/>
<dbReference type="PANTHER" id="PTHR22602:SF0">
    <property type="entry name" value="TRANSFERASE CAF17, MITOCHONDRIAL-RELATED"/>
    <property type="match status" value="1"/>
</dbReference>
<evidence type="ECO:0000256" key="1">
    <source>
        <dbReference type="PIRSR" id="PIRSR006487-1"/>
    </source>
</evidence>
<name>A0AA90SS03_9GAMM</name>
<dbReference type="Gene3D" id="3.30.70.1400">
    <property type="entry name" value="Aminomethyltransferase beta-barrel domains"/>
    <property type="match status" value="1"/>
</dbReference>
<evidence type="ECO:0008006" key="4">
    <source>
        <dbReference type="Google" id="ProtNLM"/>
    </source>
</evidence>
<evidence type="ECO:0000313" key="3">
    <source>
        <dbReference type="Proteomes" id="UP001178148"/>
    </source>
</evidence>